<name>A0ABM0T0D9_CAMSA</name>
<dbReference type="SMART" id="SM00597">
    <property type="entry name" value="ZnF_TTF"/>
    <property type="match status" value="1"/>
</dbReference>
<dbReference type="InterPro" id="IPR012337">
    <property type="entry name" value="RNaseH-like_sf"/>
</dbReference>
<feature type="region of interest" description="Disordered" evidence="1">
    <location>
        <begin position="1"/>
        <end position="107"/>
    </location>
</feature>
<evidence type="ECO:0000256" key="1">
    <source>
        <dbReference type="SAM" id="MobiDB-lite"/>
    </source>
</evidence>
<feature type="compositionally biased region" description="Polar residues" evidence="1">
    <location>
        <begin position="1"/>
        <end position="10"/>
    </location>
</feature>
<keyword evidence="3" id="KW-1185">Reference proteome</keyword>
<dbReference type="Pfam" id="PF14291">
    <property type="entry name" value="DUF4371"/>
    <property type="match status" value="1"/>
</dbReference>
<feature type="compositionally biased region" description="Basic and acidic residues" evidence="1">
    <location>
        <begin position="96"/>
        <end position="106"/>
    </location>
</feature>
<evidence type="ECO:0000313" key="4">
    <source>
        <dbReference type="RefSeq" id="XP_010418853.1"/>
    </source>
</evidence>
<dbReference type="InterPro" id="IPR008906">
    <property type="entry name" value="HATC_C_dom"/>
</dbReference>
<dbReference type="RefSeq" id="XP_010418853.1">
    <property type="nucleotide sequence ID" value="XM_010420551.1"/>
</dbReference>
<evidence type="ECO:0000259" key="2">
    <source>
        <dbReference type="SMART" id="SM00597"/>
    </source>
</evidence>
<dbReference type="PANTHER" id="PTHR45749:SF35">
    <property type="entry name" value="AC-LIKE TRANSPOSASE-RELATED"/>
    <property type="match status" value="1"/>
</dbReference>
<dbReference type="GeneID" id="104704466"/>
<reference evidence="4" key="2">
    <citation type="submission" date="2025-08" db="UniProtKB">
        <authorList>
            <consortium name="RefSeq"/>
        </authorList>
    </citation>
    <scope>IDENTIFICATION</scope>
    <source>
        <tissue evidence="4">Leaf</tissue>
    </source>
</reference>
<accession>A0ABM0T0D9</accession>
<gene>
    <name evidence="4" type="primary">LOC104704466</name>
</gene>
<dbReference type="PANTHER" id="PTHR45749">
    <property type="match status" value="1"/>
</dbReference>
<dbReference type="Pfam" id="PF05699">
    <property type="entry name" value="Dimer_Tnp_hAT"/>
    <property type="match status" value="1"/>
</dbReference>
<proteinExistence type="predicted"/>
<reference evidence="3" key="1">
    <citation type="journal article" date="2014" name="Nat. Commun.">
        <title>The emerging biofuel crop Camelina sativa retains a highly undifferentiated hexaploid genome structure.</title>
        <authorList>
            <person name="Kagale S."/>
            <person name="Koh C."/>
            <person name="Nixon J."/>
            <person name="Bollina V."/>
            <person name="Clarke W.E."/>
            <person name="Tuteja R."/>
            <person name="Spillane C."/>
            <person name="Robinson S.J."/>
            <person name="Links M.G."/>
            <person name="Clarke C."/>
            <person name="Higgins E.E."/>
            <person name="Huebert T."/>
            <person name="Sharpe A.G."/>
            <person name="Parkin I.A."/>
        </authorList>
    </citation>
    <scope>NUCLEOTIDE SEQUENCE [LARGE SCALE GENOMIC DNA]</scope>
    <source>
        <strain evidence="3">cv. DH55</strain>
    </source>
</reference>
<dbReference type="Proteomes" id="UP000694864">
    <property type="component" value="Chromosome 7"/>
</dbReference>
<dbReference type="SUPFAM" id="SSF53098">
    <property type="entry name" value="Ribonuclease H-like"/>
    <property type="match status" value="1"/>
</dbReference>
<sequence length="844" mass="97736">MSFRSYPTGSQKKHKKDKDDAFVKSQSGAILKFLRKPENPTDSMENENEPSRVNDQFDDPMDNENEQDDENANKVGDQNVNREDNQNVSEEDDENNDKSKEHHELLDIYDPGNWGKVEPGLRIIMVEKGPAARQPVDFTFPREKISGRHFSHSYYGRVLSNGEKQDRRWLVYSKTLDKIFCFCCKLFTRDKNPSHMASKGFSDWKNILERLKKHETSHEHIKCMSQWMELESRLKKDQTIDKHVQQELRKERIYWKDVMLRIFSLVKTLAKQNLAFRGRTEKLKAEGNENFLSFIDMMAKWEPIMREHVRRYEDGESRYHYLSNKIQNELITRIADEIKGIILKKIQGAKYFSVIVDCTPDTSHHEQMTLILRCVDVSTSSAKIEEYFLTFLIVDDTSGEGLFHEIQDVLVALDLNINDVRGQGYDNGSNMKGKHKGVQKRFIDVNPRAFYTPCGCHSLNLALCDMATTSEKAISFFGIIQRIYCLFASSTKWWKILEDMVGGLTVKNLSQTRWESHVECVKAIRFQAPKIRDALIYIAETTNDPKARSDAECLATSETHGIGNYEFLLSMVIWYKLLFVVNTVSKSLQSQDMDTEVAVSQLKGLVSFFQNYRETGFESAKSEVQQIAESMEIETIFPTKQKRVTRRKKFFDEEPERVDETKNLSPEESFRISYFIQVMDQALYSLETRFEQFQKYEQTFGFLFDLEKLKSASDDSLRASCTNLEGCLKHGDHSDVIGDDLYFELSVLKDALPEDCKRPIEVLNYLKGMEDCYPNSWIAYRILLTIPVSVATAERSFSKLKLIKSYLRSTMSQERLNGLAIISIERELVGDLDYEKLPPISSLP</sequence>
<feature type="compositionally biased region" description="Acidic residues" evidence="1">
    <location>
        <begin position="56"/>
        <end position="70"/>
    </location>
</feature>
<protein>
    <submittedName>
        <fullName evidence="4">Zinc finger MYM-type protein 1-like</fullName>
    </submittedName>
</protein>
<organism evidence="3 4">
    <name type="scientific">Camelina sativa</name>
    <name type="common">False flax</name>
    <name type="synonym">Myagrum sativum</name>
    <dbReference type="NCBI Taxonomy" id="90675"/>
    <lineage>
        <taxon>Eukaryota</taxon>
        <taxon>Viridiplantae</taxon>
        <taxon>Streptophyta</taxon>
        <taxon>Embryophyta</taxon>
        <taxon>Tracheophyta</taxon>
        <taxon>Spermatophyta</taxon>
        <taxon>Magnoliopsida</taxon>
        <taxon>eudicotyledons</taxon>
        <taxon>Gunneridae</taxon>
        <taxon>Pentapetalae</taxon>
        <taxon>rosids</taxon>
        <taxon>malvids</taxon>
        <taxon>Brassicales</taxon>
        <taxon>Brassicaceae</taxon>
        <taxon>Camelineae</taxon>
        <taxon>Camelina</taxon>
    </lineage>
</organism>
<dbReference type="InterPro" id="IPR025398">
    <property type="entry name" value="DUF4371"/>
</dbReference>
<dbReference type="InterPro" id="IPR006580">
    <property type="entry name" value="Znf_TTF"/>
</dbReference>
<feature type="domain" description="TTF-type" evidence="2">
    <location>
        <begin position="154"/>
        <end position="239"/>
    </location>
</feature>
<evidence type="ECO:0000313" key="3">
    <source>
        <dbReference type="Proteomes" id="UP000694864"/>
    </source>
</evidence>